<dbReference type="EnsemblPlants" id="ORUFI07G21980.1">
    <property type="protein sequence ID" value="ORUFI07G21980.1"/>
    <property type="gene ID" value="ORUFI07G21980"/>
</dbReference>
<protein>
    <submittedName>
        <fullName evidence="1">Uncharacterized protein</fullName>
    </submittedName>
</protein>
<evidence type="ECO:0000313" key="1">
    <source>
        <dbReference type="EnsemblPlants" id="ORUFI07G21980.1"/>
    </source>
</evidence>
<sequence length="26" mass="3204">MHYHLLRLERHCRHEDLTKGMMELGP</sequence>
<dbReference type="HOGENOM" id="CLU_3417662_0_0_1"/>
<dbReference type="Proteomes" id="UP000008022">
    <property type="component" value="Unassembled WGS sequence"/>
</dbReference>
<evidence type="ECO:0000313" key="2">
    <source>
        <dbReference type="Proteomes" id="UP000008022"/>
    </source>
</evidence>
<reference evidence="2" key="1">
    <citation type="submission" date="2013-06" db="EMBL/GenBank/DDBJ databases">
        <authorList>
            <person name="Zhao Q."/>
        </authorList>
    </citation>
    <scope>NUCLEOTIDE SEQUENCE</scope>
    <source>
        <strain evidence="2">cv. W1943</strain>
    </source>
</reference>
<proteinExistence type="predicted"/>
<accession>A0A0E0QAS3</accession>
<keyword evidence="2" id="KW-1185">Reference proteome</keyword>
<name>A0A0E0QAS3_ORYRU</name>
<reference evidence="1" key="2">
    <citation type="submission" date="2015-06" db="UniProtKB">
        <authorList>
            <consortium name="EnsemblPlants"/>
        </authorList>
    </citation>
    <scope>IDENTIFICATION</scope>
</reference>
<organism evidence="1 2">
    <name type="scientific">Oryza rufipogon</name>
    <name type="common">Brownbeard rice</name>
    <name type="synonym">Asian wild rice</name>
    <dbReference type="NCBI Taxonomy" id="4529"/>
    <lineage>
        <taxon>Eukaryota</taxon>
        <taxon>Viridiplantae</taxon>
        <taxon>Streptophyta</taxon>
        <taxon>Embryophyta</taxon>
        <taxon>Tracheophyta</taxon>
        <taxon>Spermatophyta</taxon>
        <taxon>Magnoliopsida</taxon>
        <taxon>Liliopsida</taxon>
        <taxon>Poales</taxon>
        <taxon>Poaceae</taxon>
        <taxon>BOP clade</taxon>
        <taxon>Oryzoideae</taxon>
        <taxon>Oryzeae</taxon>
        <taxon>Oryzinae</taxon>
        <taxon>Oryza</taxon>
    </lineage>
</organism>
<dbReference type="AlphaFoldDB" id="A0A0E0QAS3"/>
<dbReference type="Gramene" id="ORUFI07G21980.1">
    <property type="protein sequence ID" value="ORUFI07G21980.1"/>
    <property type="gene ID" value="ORUFI07G21980"/>
</dbReference>